<organism evidence="2 3">
    <name type="scientific">Chryseobacterium hagamense</name>
    <dbReference type="NCBI Taxonomy" id="395935"/>
    <lineage>
        <taxon>Bacteria</taxon>
        <taxon>Pseudomonadati</taxon>
        <taxon>Bacteroidota</taxon>
        <taxon>Flavobacteriia</taxon>
        <taxon>Flavobacteriales</taxon>
        <taxon>Weeksellaceae</taxon>
        <taxon>Chryseobacterium group</taxon>
        <taxon>Chryseobacterium</taxon>
    </lineage>
</organism>
<dbReference type="AlphaFoldDB" id="A0A511YQI9"/>
<feature type="chain" id="PRO_5021827152" evidence="1">
    <location>
        <begin position="27"/>
        <end position="183"/>
    </location>
</feature>
<reference evidence="2 3" key="1">
    <citation type="submission" date="2019-07" db="EMBL/GenBank/DDBJ databases">
        <title>Whole genome shotgun sequence of Chryseobacterium hagamense NBRC 105253.</title>
        <authorList>
            <person name="Hosoyama A."/>
            <person name="Uohara A."/>
            <person name="Ohji S."/>
            <person name="Ichikawa N."/>
        </authorList>
    </citation>
    <scope>NUCLEOTIDE SEQUENCE [LARGE SCALE GENOMIC DNA]</scope>
    <source>
        <strain evidence="2 3">NBRC 105253</strain>
    </source>
</reference>
<feature type="signal peptide" evidence="1">
    <location>
        <begin position="1"/>
        <end position="26"/>
    </location>
</feature>
<keyword evidence="1" id="KW-0732">Signal</keyword>
<dbReference type="Proteomes" id="UP000321863">
    <property type="component" value="Unassembled WGS sequence"/>
</dbReference>
<comment type="caution">
    <text evidence="2">The sequence shown here is derived from an EMBL/GenBank/DDBJ whole genome shotgun (WGS) entry which is preliminary data.</text>
</comment>
<evidence type="ECO:0000313" key="2">
    <source>
        <dbReference type="EMBL" id="GEN77463.1"/>
    </source>
</evidence>
<evidence type="ECO:0000256" key="1">
    <source>
        <dbReference type="SAM" id="SignalP"/>
    </source>
</evidence>
<accession>A0A511YQI9</accession>
<name>A0A511YQI9_9FLAO</name>
<protein>
    <submittedName>
        <fullName evidence="2">Uncharacterized protein</fullName>
    </submittedName>
</protein>
<dbReference type="EMBL" id="BJYJ01000023">
    <property type="protein sequence ID" value="GEN77463.1"/>
    <property type="molecule type" value="Genomic_DNA"/>
</dbReference>
<keyword evidence="3" id="KW-1185">Reference proteome</keyword>
<proteinExistence type="predicted"/>
<evidence type="ECO:0000313" key="3">
    <source>
        <dbReference type="Proteomes" id="UP000321863"/>
    </source>
</evidence>
<gene>
    <name evidence="2" type="ORF">CHA01nite_32030</name>
</gene>
<sequence>MNAQNKDNMVKLIFLSALLLSVQIFSQTTGSRTVTLTLPVVTLMDIEPAGTIAFNYTAPTEAGNAITVPASNTTKWINYTSAITASGIARRITASINQIIPGTDIRIQAAAASGSGGGTLGIPSAQVILTTAAQTIISGIGGAFTGNGANNGHQLTITLSNNTYANIAARTNTPIVITYTITE</sequence>